<dbReference type="Proteomes" id="UP000278035">
    <property type="component" value="Chromosome"/>
</dbReference>
<dbReference type="AlphaFoldDB" id="A0A3G8LRF7"/>
<protein>
    <recommendedName>
        <fullName evidence="4">Porin</fullName>
    </recommendedName>
</protein>
<keyword evidence="3" id="KW-1185">Reference proteome</keyword>
<name>A0A3G8LRF7_9GAMM</name>
<evidence type="ECO:0000256" key="1">
    <source>
        <dbReference type="SAM" id="SignalP"/>
    </source>
</evidence>
<reference evidence="3" key="1">
    <citation type="submission" date="2018-11" db="EMBL/GenBank/DDBJ databases">
        <title>Shewanella sp. M2.</title>
        <authorList>
            <person name="Hwang Y.J."/>
            <person name="Hwang C.Y."/>
        </authorList>
    </citation>
    <scope>NUCLEOTIDE SEQUENCE [LARGE SCALE GENOMIC DNA]</scope>
    <source>
        <strain evidence="3">LMG 19866</strain>
    </source>
</reference>
<organism evidence="2 3">
    <name type="scientific">Shewanella livingstonensis</name>
    <dbReference type="NCBI Taxonomy" id="150120"/>
    <lineage>
        <taxon>Bacteria</taxon>
        <taxon>Pseudomonadati</taxon>
        <taxon>Pseudomonadota</taxon>
        <taxon>Gammaproteobacteria</taxon>
        <taxon>Alteromonadales</taxon>
        <taxon>Shewanellaceae</taxon>
        <taxon>Shewanella</taxon>
    </lineage>
</organism>
<evidence type="ECO:0008006" key="4">
    <source>
        <dbReference type="Google" id="ProtNLM"/>
    </source>
</evidence>
<accession>A0A3G8LRF7</accession>
<feature type="chain" id="PRO_5018155010" description="Porin" evidence="1">
    <location>
        <begin position="41"/>
        <end position="259"/>
    </location>
</feature>
<evidence type="ECO:0000313" key="3">
    <source>
        <dbReference type="Proteomes" id="UP000278035"/>
    </source>
</evidence>
<feature type="signal peptide" evidence="1">
    <location>
        <begin position="1"/>
        <end position="40"/>
    </location>
</feature>
<dbReference type="EMBL" id="CP034015">
    <property type="protein sequence ID" value="AZG71318.1"/>
    <property type="molecule type" value="Genomic_DNA"/>
</dbReference>
<proteinExistence type="predicted"/>
<sequence length="259" mass="29168">MSSINMTFDFYLSNRKHYLSCFLPVVVAAVSLMTSIPALAMTASQPTVGFDIAWDNDYITEGRNNLEKGGIIWGVASVEQDDLVAFAVVGRADQVHYIEWNVGVEYTLHLHDEVDATIGYQRLEFYGDERESDNEFFSSLTYTGFSWVVPAINYTFATEAAGYFVALSLHSPWEINNQLTLTPYIVQGFDFQYSSEQHNGANHFQFGLEAEHQFNDSMAVSAHISHSIAQEDIKQQARAEDIQGSLDQTYAGLHFKLIF</sequence>
<keyword evidence="1" id="KW-0732">Signal</keyword>
<evidence type="ECO:0000313" key="2">
    <source>
        <dbReference type="EMBL" id="AZG71318.1"/>
    </source>
</evidence>
<dbReference type="KEGG" id="slj:EGC82_00175"/>
<dbReference type="OrthoDB" id="6078963at2"/>
<gene>
    <name evidence="2" type="ORF">EGC82_00175</name>
</gene>